<dbReference type="Pfam" id="PF01070">
    <property type="entry name" value="FMN_dh"/>
    <property type="match status" value="1"/>
</dbReference>
<dbReference type="PROSITE" id="PS51349">
    <property type="entry name" value="FMN_HYDROXY_ACID_DH_2"/>
    <property type="match status" value="1"/>
</dbReference>
<dbReference type="PANTHER" id="PTHR10578">
    <property type="entry name" value="S -2-HYDROXY-ACID OXIDASE-RELATED"/>
    <property type="match status" value="1"/>
</dbReference>
<dbReference type="GO" id="GO:0010181">
    <property type="term" value="F:FMN binding"/>
    <property type="evidence" value="ECO:0007669"/>
    <property type="project" value="InterPro"/>
</dbReference>
<feature type="domain" description="FMN hydroxy acid dehydrogenase" evidence="8">
    <location>
        <begin position="1"/>
        <end position="381"/>
    </location>
</feature>
<feature type="binding site" evidence="7">
    <location>
        <position position="107"/>
    </location>
    <ligand>
        <name>FMN</name>
        <dbReference type="ChEBI" id="CHEBI:58210"/>
    </ligand>
</feature>
<evidence type="ECO:0000259" key="8">
    <source>
        <dbReference type="PROSITE" id="PS51349"/>
    </source>
</evidence>
<keyword evidence="4" id="KW-0560">Oxidoreductase</keyword>
<sequence>MPVITNIEDLKRIYERRVPRMFYDYAESGSWTEQTFRDNVSDFDLIRLRQRVAVDMSGRTTASRMIGQDVAMPVALAPVGLTGMQHADGEIKAARAAEAFGVPFTLSTMSINSIEDVAEATTNPFWFQLYTMKDEDYVRRLIQRAKDAKCSALVITLDLQLLGQRHKDLKNGLSAPPKLTPRTIANLATKWRWGIGMLGAKRRHFGNIVGHVHGISDASSLGAWTAEQFDPTLDWGKIGKLMEQWGGKVILKGILDAEDAKMAAKLGADAIIVSNHGGRQLDGALSSIRMLPEIMDAVGGDVEVHLDSGIRSGQDVLKALALGAQGTMIGRAFVYGLGAMGQQGVTTALEVIRKELDMTMALCGERKVTELGRHNLLVPEDFGGRWQS</sequence>
<protein>
    <submittedName>
        <fullName evidence="9">Alpha-hydroxy-acid oxidizing protein</fullName>
    </submittedName>
</protein>
<organism evidence="9 10">
    <name type="scientific">Antarcticimicrobium luteum</name>
    <dbReference type="NCBI Taxonomy" id="2547397"/>
    <lineage>
        <taxon>Bacteria</taxon>
        <taxon>Pseudomonadati</taxon>
        <taxon>Pseudomonadota</taxon>
        <taxon>Alphaproteobacteria</taxon>
        <taxon>Rhodobacterales</taxon>
        <taxon>Paracoccaceae</taxon>
        <taxon>Antarcticimicrobium</taxon>
    </lineage>
</organism>
<dbReference type="FunFam" id="3.20.20.70:FF:000029">
    <property type="entry name" value="L-lactate dehydrogenase"/>
    <property type="match status" value="1"/>
</dbReference>
<reference evidence="9 10" key="1">
    <citation type="submission" date="2019-03" db="EMBL/GenBank/DDBJ databases">
        <title>Ruegeria lutea sp. nov., a novel strain, isolated from marine sediment, the Masan Bay, South Korea.</title>
        <authorList>
            <person name="Kim J."/>
            <person name="Kim D.-Y."/>
            <person name="Lee S.-S."/>
        </authorList>
    </citation>
    <scope>NUCLEOTIDE SEQUENCE [LARGE SCALE GENOMIC DNA]</scope>
    <source>
        <strain evidence="9 10">318-1</strain>
    </source>
</reference>
<dbReference type="PIRSF" id="PIRSF000138">
    <property type="entry name" value="Al-hdrx_acd_dh"/>
    <property type="match status" value="1"/>
</dbReference>
<evidence type="ECO:0000256" key="1">
    <source>
        <dbReference type="ARBA" id="ARBA00001917"/>
    </source>
</evidence>
<keyword evidence="10" id="KW-1185">Reference proteome</keyword>
<dbReference type="EMBL" id="SMUV01000074">
    <property type="protein sequence ID" value="TDK41404.1"/>
    <property type="molecule type" value="Genomic_DNA"/>
</dbReference>
<dbReference type="InterPro" id="IPR012133">
    <property type="entry name" value="Alpha-hydoxy_acid_DH_FMN"/>
</dbReference>
<evidence type="ECO:0000256" key="4">
    <source>
        <dbReference type="ARBA" id="ARBA00023002"/>
    </source>
</evidence>
<name>A0A4R5UQR6_9RHOB</name>
<evidence type="ECO:0000256" key="2">
    <source>
        <dbReference type="ARBA" id="ARBA00022630"/>
    </source>
</evidence>
<evidence type="ECO:0000256" key="6">
    <source>
        <dbReference type="PIRSR" id="PIRSR000138-1"/>
    </source>
</evidence>
<dbReference type="InterPro" id="IPR008259">
    <property type="entry name" value="FMN_hydac_DH_AS"/>
</dbReference>
<accession>A0A4R5UQR6</accession>
<dbReference type="Gene3D" id="3.20.20.70">
    <property type="entry name" value="Aldolase class I"/>
    <property type="match status" value="1"/>
</dbReference>
<evidence type="ECO:0000313" key="10">
    <source>
        <dbReference type="Proteomes" id="UP000295301"/>
    </source>
</evidence>
<comment type="similarity">
    <text evidence="5">Belongs to the FMN-dependent alpha-hydroxy acid dehydrogenase family.</text>
</comment>
<evidence type="ECO:0000256" key="5">
    <source>
        <dbReference type="ARBA" id="ARBA00024042"/>
    </source>
</evidence>
<evidence type="ECO:0000256" key="7">
    <source>
        <dbReference type="PIRSR" id="PIRSR000138-2"/>
    </source>
</evidence>
<dbReference type="PROSITE" id="PS00557">
    <property type="entry name" value="FMN_HYDROXY_ACID_DH_1"/>
    <property type="match status" value="1"/>
</dbReference>
<dbReference type="InterPro" id="IPR013785">
    <property type="entry name" value="Aldolase_TIM"/>
</dbReference>
<dbReference type="RefSeq" id="WP_133361972.1">
    <property type="nucleotide sequence ID" value="NZ_SMUV01000074.1"/>
</dbReference>
<dbReference type="SUPFAM" id="SSF51395">
    <property type="entry name" value="FMN-linked oxidoreductases"/>
    <property type="match status" value="1"/>
</dbReference>
<feature type="binding site" evidence="7">
    <location>
        <position position="128"/>
    </location>
    <ligand>
        <name>FMN</name>
        <dbReference type="ChEBI" id="CHEBI:58210"/>
    </ligand>
</feature>
<gene>
    <name evidence="9" type="ORF">E1832_22255</name>
</gene>
<dbReference type="OrthoDB" id="9770452at2"/>
<keyword evidence="2 7" id="KW-0285">Flavoprotein</keyword>
<feature type="binding site" evidence="7">
    <location>
        <position position="276"/>
    </location>
    <ligand>
        <name>glyoxylate</name>
        <dbReference type="ChEBI" id="CHEBI:36655"/>
    </ligand>
</feature>
<feature type="active site" description="Proton acceptor" evidence="6">
    <location>
        <position position="276"/>
    </location>
</feature>
<proteinExistence type="inferred from homology"/>
<dbReference type="InterPro" id="IPR037396">
    <property type="entry name" value="FMN_HAD"/>
</dbReference>
<feature type="binding site" evidence="7">
    <location>
        <position position="25"/>
    </location>
    <ligand>
        <name>glyoxylate</name>
        <dbReference type="ChEBI" id="CHEBI:36655"/>
    </ligand>
</feature>
<evidence type="ECO:0000313" key="9">
    <source>
        <dbReference type="EMBL" id="TDK41404.1"/>
    </source>
</evidence>
<comment type="caution">
    <text evidence="9">The sequence shown here is derived from an EMBL/GenBank/DDBJ whole genome shotgun (WGS) entry which is preliminary data.</text>
</comment>
<feature type="binding site" evidence="7">
    <location>
        <begin position="307"/>
        <end position="311"/>
    </location>
    <ligand>
        <name>FMN</name>
        <dbReference type="ChEBI" id="CHEBI:58210"/>
    </ligand>
</feature>
<dbReference type="AlphaFoldDB" id="A0A4R5UQR6"/>
<feature type="binding site" evidence="7">
    <location>
        <begin position="78"/>
        <end position="80"/>
    </location>
    <ligand>
        <name>FMN</name>
        <dbReference type="ChEBI" id="CHEBI:58210"/>
    </ligand>
</feature>
<feature type="binding site" evidence="7">
    <location>
        <position position="252"/>
    </location>
    <ligand>
        <name>FMN</name>
        <dbReference type="ChEBI" id="CHEBI:58210"/>
    </ligand>
</feature>
<dbReference type="GO" id="GO:0016614">
    <property type="term" value="F:oxidoreductase activity, acting on CH-OH group of donors"/>
    <property type="evidence" value="ECO:0007669"/>
    <property type="project" value="UniProtKB-ARBA"/>
</dbReference>
<feature type="binding site" evidence="7">
    <location>
        <position position="130"/>
    </location>
    <ligand>
        <name>FMN</name>
        <dbReference type="ChEBI" id="CHEBI:58210"/>
    </ligand>
</feature>
<dbReference type="Proteomes" id="UP000295301">
    <property type="component" value="Unassembled WGS sequence"/>
</dbReference>
<dbReference type="CDD" id="cd02809">
    <property type="entry name" value="alpha_hydroxyacid_oxid_FMN"/>
    <property type="match status" value="1"/>
</dbReference>
<feature type="binding site" evidence="7">
    <location>
        <position position="156"/>
    </location>
    <ligand>
        <name>FMN</name>
        <dbReference type="ChEBI" id="CHEBI:58210"/>
    </ligand>
</feature>
<evidence type="ECO:0000256" key="3">
    <source>
        <dbReference type="ARBA" id="ARBA00022643"/>
    </source>
</evidence>
<feature type="binding site" evidence="7">
    <location>
        <position position="274"/>
    </location>
    <ligand>
        <name>FMN</name>
        <dbReference type="ChEBI" id="CHEBI:58210"/>
    </ligand>
</feature>
<keyword evidence="3 7" id="KW-0288">FMN</keyword>
<dbReference type="InterPro" id="IPR000262">
    <property type="entry name" value="FMN-dep_DH"/>
</dbReference>
<dbReference type="PANTHER" id="PTHR10578:SF107">
    <property type="entry name" value="2-HYDROXYACID OXIDASE 1"/>
    <property type="match status" value="1"/>
</dbReference>
<comment type="cofactor">
    <cofactor evidence="1">
        <name>FMN</name>
        <dbReference type="ChEBI" id="CHEBI:58210"/>
    </cofactor>
</comment>
<dbReference type="GO" id="GO:0005886">
    <property type="term" value="C:plasma membrane"/>
    <property type="evidence" value="ECO:0007669"/>
    <property type="project" value="TreeGrafter"/>
</dbReference>
<feature type="binding site" evidence="7">
    <location>
        <position position="279"/>
    </location>
    <ligand>
        <name>glyoxylate</name>
        <dbReference type="ChEBI" id="CHEBI:36655"/>
    </ligand>
</feature>
<feature type="binding site" evidence="7">
    <location>
        <begin position="330"/>
        <end position="331"/>
    </location>
    <ligand>
        <name>FMN</name>
        <dbReference type="ChEBI" id="CHEBI:58210"/>
    </ligand>
</feature>
<feature type="binding site" evidence="7">
    <location>
        <position position="165"/>
    </location>
    <ligand>
        <name>glyoxylate</name>
        <dbReference type="ChEBI" id="CHEBI:36655"/>
    </ligand>
</feature>
<dbReference type="NCBIfam" id="NF008398">
    <property type="entry name" value="PRK11197.1"/>
    <property type="match status" value="1"/>
</dbReference>